<dbReference type="EMBL" id="LR797820">
    <property type="protein sequence ID" value="CAB4241141.1"/>
    <property type="molecule type" value="Genomic_DNA"/>
</dbReference>
<accession>A0A6J7WLT9</accession>
<dbReference type="EMBL" id="LR798273">
    <property type="protein sequence ID" value="CAB5219061.1"/>
    <property type="molecule type" value="Genomic_DNA"/>
</dbReference>
<protein>
    <submittedName>
        <fullName evidence="2">Uncharacterized protein</fullName>
    </submittedName>
</protein>
<evidence type="ECO:0000313" key="2">
    <source>
        <dbReference type="EMBL" id="CAB5219061.1"/>
    </source>
</evidence>
<name>A0A6J7WLT9_9CAUD</name>
<evidence type="ECO:0000313" key="1">
    <source>
        <dbReference type="EMBL" id="CAB4241141.1"/>
    </source>
</evidence>
<proteinExistence type="predicted"/>
<organism evidence="2">
    <name type="scientific">uncultured Caudovirales phage</name>
    <dbReference type="NCBI Taxonomy" id="2100421"/>
    <lineage>
        <taxon>Viruses</taxon>
        <taxon>Duplodnaviria</taxon>
        <taxon>Heunggongvirae</taxon>
        <taxon>Uroviricota</taxon>
        <taxon>Caudoviricetes</taxon>
        <taxon>Peduoviridae</taxon>
        <taxon>Maltschvirus</taxon>
        <taxon>Maltschvirus maltsch</taxon>
    </lineage>
</organism>
<reference evidence="2" key="1">
    <citation type="submission" date="2020-05" db="EMBL/GenBank/DDBJ databases">
        <authorList>
            <person name="Chiriac C."/>
            <person name="Salcher M."/>
            <person name="Ghai R."/>
            <person name="Kavagutti S V."/>
        </authorList>
    </citation>
    <scope>NUCLEOTIDE SEQUENCE</scope>
</reference>
<gene>
    <name evidence="2" type="ORF">UFOVP228_21</name>
    <name evidence="1" type="ORF">UFOVP47_81</name>
</gene>
<sequence>MKIASDFLAALIRGKITLEDTDGTKGWVPLTHIKLKFGMGTTLLQFYKGDILIASNTASFDPASGNTLTLSADHGFEMKLEVEIHP</sequence>